<evidence type="ECO:0000313" key="2">
    <source>
        <dbReference type="EMBL" id="HGZ43992.1"/>
    </source>
</evidence>
<dbReference type="Gene3D" id="3.90.550.10">
    <property type="entry name" value="Spore Coat Polysaccharide Biosynthesis Protein SpsA, Chain A"/>
    <property type="match status" value="1"/>
</dbReference>
<dbReference type="Pfam" id="PF00535">
    <property type="entry name" value="Glycos_transf_2"/>
    <property type="match status" value="1"/>
</dbReference>
<feature type="domain" description="Glycosyltransferase 2-like" evidence="1">
    <location>
        <begin position="26"/>
        <end position="147"/>
    </location>
</feature>
<dbReference type="PANTHER" id="PTHR48090:SF7">
    <property type="entry name" value="RFBJ PROTEIN"/>
    <property type="match status" value="1"/>
</dbReference>
<evidence type="ECO:0000259" key="1">
    <source>
        <dbReference type="Pfam" id="PF00535"/>
    </source>
</evidence>
<name>A0A832IBJ5_UNCEI</name>
<dbReference type="PANTHER" id="PTHR48090">
    <property type="entry name" value="UNDECAPRENYL-PHOSPHATE 4-DEOXY-4-FORMAMIDO-L-ARABINOSE TRANSFERASE-RELATED"/>
    <property type="match status" value="1"/>
</dbReference>
<gene>
    <name evidence="2" type="ORF">ENR23_11340</name>
</gene>
<dbReference type="CDD" id="cd04179">
    <property type="entry name" value="DPM_DPG-synthase_like"/>
    <property type="match status" value="1"/>
</dbReference>
<sequence>MATGAKHERAAPRAAQVPDRVLGATAVYNEEHRIGVFVEALKRPGIVDAFVVVNDGSTDRSAELLREHGIEVLDQPHSGLGAAIKHAIRYARANGFTVLVLFAGNGKDNPDEIPRVLAPILSCAADYVQGSRYLPGGSHANTPAFRLVSIRILSWLFSVYMRRPCTDLTNGFRAYRLSLLDDPRINIEQDWLDNYEFEYYVHWYAYKLGYRVAEVPVSKTYPGGKVPYSKIRPLTGWWRMLRPFVFLGLGIKK</sequence>
<dbReference type="SUPFAM" id="SSF53448">
    <property type="entry name" value="Nucleotide-diphospho-sugar transferases"/>
    <property type="match status" value="1"/>
</dbReference>
<reference evidence="2" key="1">
    <citation type="journal article" date="2020" name="mSystems">
        <title>Genome- and Community-Level Interaction Insights into Carbon Utilization and Element Cycling Functions of Hydrothermarchaeota in Hydrothermal Sediment.</title>
        <authorList>
            <person name="Zhou Z."/>
            <person name="Liu Y."/>
            <person name="Xu W."/>
            <person name="Pan J."/>
            <person name="Luo Z.H."/>
            <person name="Li M."/>
        </authorList>
    </citation>
    <scope>NUCLEOTIDE SEQUENCE [LARGE SCALE GENOMIC DNA]</scope>
    <source>
        <strain evidence="2">SpSt-381</strain>
    </source>
</reference>
<accession>A0A832IBJ5</accession>
<dbReference type="InterPro" id="IPR029044">
    <property type="entry name" value="Nucleotide-diphossugar_trans"/>
</dbReference>
<proteinExistence type="predicted"/>
<dbReference type="EMBL" id="DSQF01000022">
    <property type="protein sequence ID" value="HGZ43992.1"/>
    <property type="molecule type" value="Genomic_DNA"/>
</dbReference>
<keyword evidence="2" id="KW-0808">Transferase</keyword>
<dbReference type="InterPro" id="IPR001173">
    <property type="entry name" value="Glyco_trans_2-like"/>
</dbReference>
<protein>
    <submittedName>
        <fullName evidence="2">Glycosyltransferase family 2 protein</fullName>
    </submittedName>
</protein>
<comment type="caution">
    <text evidence="2">The sequence shown here is derived from an EMBL/GenBank/DDBJ whole genome shotgun (WGS) entry which is preliminary data.</text>
</comment>
<dbReference type="InterPro" id="IPR050256">
    <property type="entry name" value="Glycosyltransferase_2"/>
</dbReference>
<organism evidence="2">
    <name type="scientific">Eiseniibacteriota bacterium</name>
    <dbReference type="NCBI Taxonomy" id="2212470"/>
    <lineage>
        <taxon>Bacteria</taxon>
        <taxon>Candidatus Eiseniibacteriota</taxon>
    </lineage>
</organism>
<dbReference type="GO" id="GO:0016740">
    <property type="term" value="F:transferase activity"/>
    <property type="evidence" value="ECO:0007669"/>
    <property type="project" value="UniProtKB-KW"/>
</dbReference>
<dbReference type="AlphaFoldDB" id="A0A832IBJ5"/>